<feature type="region of interest" description="Disordered" evidence="1">
    <location>
        <begin position="1"/>
        <end position="152"/>
    </location>
</feature>
<feature type="compositionally biased region" description="Basic and acidic residues" evidence="1">
    <location>
        <begin position="196"/>
        <end position="208"/>
    </location>
</feature>
<dbReference type="Proteomes" id="UP000076761">
    <property type="component" value="Unassembled WGS sequence"/>
</dbReference>
<dbReference type="PANTHER" id="PTHR46370:SF1">
    <property type="entry name" value="GPALPP MOTIFS-CONTAINING PROTEIN 1"/>
    <property type="match status" value="1"/>
</dbReference>
<dbReference type="OrthoDB" id="73491at2759"/>
<feature type="region of interest" description="Disordered" evidence="1">
    <location>
        <begin position="196"/>
        <end position="225"/>
    </location>
</feature>
<dbReference type="InParanoid" id="A0A165MDX5"/>
<evidence type="ECO:0000313" key="4">
    <source>
        <dbReference type="Proteomes" id="UP000076761"/>
    </source>
</evidence>
<dbReference type="AlphaFoldDB" id="A0A165MDX5"/>
<protein>
    <recommendedName>
        <fullName evidence="2">DUF3752 domain-containing protein</fullName>
    </recommendedName>
</protein>
<evidence type="ECO:0000313" key="3">
    <source>
        <dbReference type="EMBL" id="KZT18213.1"/>
    </source>
</evidence>
<dbReference type="EMBL" id="KV425697">
    <property type="protein sequence ID" value="KZT18213.1"/>
    <property type="molecule type" value="Genomic_DNA"/>
</dbReference>
<reference evidence="3 4" key="1">
    <citation type="journal article" date="2016" name="Mol. Biol. Evol.">
        <title>Comparative Genomics of Early-Diverging Mushroom-Forming Fungi Provides Insights into the Origins of Lignocellulose Decay Capabilities.</title>
        <authorList>
            <person name="Nagy L.G."/>
            <person name="Riley R."/>
            <person name="Tritt A."/>
            <person name="Adam C."/>
            <person name="Daum C."/>
            <person name="Floudas D."/>
            <person name="Sun H."/>
            <person name="Yadav J.S."/>
            <person name="Pangilinan J."/>
            <person name="Larsson K.H."/>
            <person name="Matsuura K."/>
            <person name="Barry K."/>
            <person name="Labutti K."/>
            <person name="Kuo R."/>
            <person name="Ohm R.A."/>
            <person name="Bhattacharya S.S."/>
            <person name="Shirouzu T."/>
            <person name="Yoshinaga Y."/>
            <person name="Martin F.M."/>
            <person name="Grigoriev I.V."/>
            <person name="Hibbett D.S."/>
        </authorList>
    </citation>
    <scope>NUCLEOTIDE SEQUENCE [LARGE SCALE GENOMIC DNA]</scope>
    <source>
        <strain evidence="3 4">HHB14362 ss-1</strain>
    </source>
</reference>
<keyword evidence="4" id="KW-1185">Reference proteome</keyword>
<evidence type="ECO:0000256" key="1">
    <source>
        <dbReference type="SAM" id="MobiDB-lite"/>
    </source>
</evidence>
<evidence type="ECO:0000259" key="2">
    <source>
        <dbReference type="Pfam" id="PF12572"/>
    </source>
</evidence>
<dbReference type="InterPro" id="IPR046331">
    <property type="entry name" value="GPAM1-like"/>
</dbReference>
<dbReference type="PANTHER" id="PTHR46370">
    <property type="entry name" value="GPALPP MOTIFS-CONTAINING PROTEIN 1"/>
    <property type="match status" value="1"/>
</dbReference>
<dbReference type="Pfam" id="PF12572">
    <property type="entry name" value="DUF3752"/>
    <property type="match status" value="1"/>
</dbReference>
<name>A0A165MDX5_9AGAM</name>
<sequence length="314" mass="35009">MSSIGPQIPEYLLKQVSEEGEEEGPQLPPDLRSANRSEQAPQDDEDEEEEDDYAPALPPDLAVSRKAGVPVTPPKPNSLSVSASSKRIIGPSFPPPRYEEDEEDDEVGPAPLPAGAGSSAEDGVREFLEREERRRKAAEEASKPKSLQREEWMLVPPSSQGLLGSLDPAKLRQARQFSKNTEVKSNDMTLWTETPAERQQRLADEVSGKRRRIENAAPEVDSEEIARKRRRDAVVRQGVEQYTRKHRGATLLEQHAEAEKSSRPIDDEPPVIWDHARDMALGGRLMDDRKRNQIIHDSKGLSDRFGAGRTGGFL</sequence>
<feature type="region of interest" description="Disordered" evidence="1">
    <location>
        <begin position="249"/>
        <end position="271"/>
    </location>
</feature>
<accession>A0A165MDX5</accession>
<feature type="domain" description="DUF3752" evidence="2">
    <location>
        <begin position="156"/>
        <end position="306"/>
    </location>
</feature>
<feature type="compositionally biased region" description="Basic and acidic residues" evidence="1">
    <location>
        <begin position="122"/>
        <end position="152"/>
    </location>
</feature>
<dbReference type="InterPro" id="IPR022226">
    <property type="entry name" value="DUF3752"/>
</dbReference>
<proteinExistence type="predicted"/>
<organism evidence="3 4">
    <name type="scientific">Neolentinus lepideus HHB14362 ss-1</name>
    <dbReference type="NCBI Taxonomy" id="1314782"/>
    <lineage>
        <taxon>Eukaryota</taxon>
        <taxon>Fungi</taxon>
        <taxon>Dikarya</taxon>
        <taxon>Basidiomycota</taxon>
        <taxon>Agaricomycotina</taxon>
        <taxon>Agaricomycetes</taxon>
        <taxon>Gloeophyllales</taxon>
        <taxon>Gloeophyllaceae</taxon>
        <taxon>Neolentinus</taxon>
    </lineage>
</organism>
<feature type="compositionally biased region" description="Acidic residues" evidence="1">
    <location>
        <begin position="41"/>
        <end position="53"/>
    </location>
</feature>
<feature type="compositionally biased region" description="Basic and acidic residues" evidence="1">
    <location>
        <begin position="254"/>
        <end position="266"/>
    </location>
</feature>
<gene>
    <name evidence="3" type="ORF">NEOLEDRAFT_1143684</name>
</gene>